<keyword evidence="4 7" id="KW-1133">Transmembrane helix</keyword>
<keyword evidence="3 7" id="KW-0812">Transmembrane</keyword>
<protein>
    <submittedName>
        <fullName evidence="9">Cytochrome B</fullName>
    </submittedName>
</protein>
<dbReference type="SUPFAM" id="SSF81342">
    <property type="entry name" value="Transmembrane di-heme cytochromes"/>
    <property type="match status" value="1"/>
</dbReference>
<name>A0A3D9BY46_9RHOB</name>
<evidence type="ECO:0000259" key="8">
    <source>
        <dbReference type="Pfam" id="PF01292"/>
    </source>
</evidence>
<dbReference type="PANTHER" id="PTHR30485:SF2">
    <property type="entry name" value="BLL0597 PROTEIN"/>
    <property type="match status" value="1"/>
</dbReference>
<dbReference type="Pfam" id="PF01292">
    <property type="entry name" value="Ni_hydr_CYTB"/>
    <property type="match status" value="1"/>
</dbReference>
<keyword evidence="2" id="KW-1003">Cell membrane</keyword>
<keyword evidence="5 7" id="KW-0472">Membrane</keyword>
<dbReference type="Gene3D" id="1.20.950.20">
    <property type="entry name" value="Transmembrane di-heme cytochromes, Chain C"/>
    <property type="match status" value="1"/>
</dbReference>
<organism evidence="9 10">
    <name type="scientific">Rhodosalinus sediminis</name>
    <dbReference type="NCBI Taxonomy" id="1940533"/>
    <lineage>
        <taxon>Bacteria</taxon>
        <taxon>Pseudomonadati</taxon>
        <taxon>Pseudomonadota</taxon>
        <taxon>Alphaproteobacteria</taxon>
        <taxon>Rhodobacterales</taxon>
        <taxon>Paracoccaceae</taxon>
        <taxon>Rhodosalinus</taxon>
    </lineage>
</organism>
<dbReference type="PANTHER" id="PTHR30485">
    <property type="entry name" value="NI/FE-HYDROGENASE 1 B-TYPE CYTOCHROME SUBUNIT"/>
    <property type="match status" value="1"/>
</dbReference>
<feature type="transmembrane region" description="Helical" evidence="7">
    <location>
        <begin position="64"/>
        <end position="82"/>
    </location>
</feature>
<dbReference type="OrthoDB" id="196472at2"/>
<dbReference type="Proteomes" id="UP000257131">
    <property type="component" value="Unassembled WGS sequence"/>
</dbReference>
<dbReference type="GO" id="GO:0005886">
    <property type="term" value="C:plasma membrane"/>
    <property type="evidence" value="ECO:0007669"/>
    <property type="project" value="UniProtKB-SubCell"/>
</dbReference>
<feature type="transmembrane region" description="Helical" evidence="7">
    <location>
        <begin position="36"/>
        <end position="52"/>
    </location>
</feature>
<proteinExistence type="predicted"/>
<evidence type="ECO:0000313" key="9">
    <source>
        <dbReference type="EMBL" id="REC58408.1"/>
    </source>
</evidence>
<evidence type="ECO:0000256" key="4">
    <source>
        <dbReference type="ARBA" id="ARBA00022989"/>
    </source>
</evidence>
<dbReference type="InterPro" id="IPR011577">
    <property type="entry name" value="Cyt_b561_bac/Ni-Hgenase"/>
</dbReference>
<feature type="region of interest" description="Disordered" evidence="6">
    <location>
        <begin position="1"/>
        <end position="23"/>
    </location>
</feature>
<dbReference type="AlphaFoldDB" id="A0A3D9BY46"/>
<reference evidence="9 10" key="1">
    <citation type="journal article" date="2017" name="Int. J. Syst. Evol. Microbiol.">
        <title>Rhodosalinus sediminis gen. nov., sp. nov., isolated from marine saltern.</title>
        <authorList>
            <person name="Guo L.Y."/>
            <person name="Ling S.K."/>
            <person name="Li C.M."/>
            <person name="Chen G.J."/>
            <person name="Du Z.J."/>
        </authorList>
    </citation>
    <scope>NUCLEOTIDE SEQUENCE [LARGE SCALE GENOMIC DNA]</scope>
    <source>
        <strain evidence="9 10">WDN1C137</strain>
    </source>
</reference>
<evidence type="ECO:0000256" key="6">
    <source>
        <dbReference type="SAM" id="MobiDB-lite"/>
    </source>
</evidence>
<evidence type="ECO:0000256" key="5">
    <source>
        <dbReference type="ARBA" id="ARBA00023136"/>
    </source>
</evidence>
<feature type="transmembrane region" description="Helical" evidence="7">
    <location>
        <begin position="119"/>
        <end position="142"/>
    </location>
</feature>
<sequence>MGAPDDARAGAGGGTAGADPSRETETIRLWDPLLRVFHWALAAGVAAAWLLGRFGPLDMTLHFWAGYAVLGLLAFRVVWGLIGPAPARFASFLYRPSAIAAYARGLFRRRPSGWRGHNPLGGVFVVALLVAVGAQAITGLFVDPEDYINVGPLAQHVSTDAARTALAWHSALAKVVLALVALHVAAIVFYRLWKREDLVRPMITGRKTVTRHDPRA</sequence>
<dbReference type="InterPro" id="IPR051542">
    <property type="entry name" value="Hydrogenase_cytochrome"/>
</dbReference>
<evidence type="ECO:0000256" key="1">
    <source>
        <dbReference type="ARBA" id="ARBA00004651"/>
    </source>
</evidence>
<comment type="caution">
    <text evidence="9">The sequence shown here is derived from an EMBL/GenBank/DDBJ whole genome shotgun (WGS) entry which is preliminary data.</text>
</comment>
<dbReference type="GO" id="GO:0009055">
    <property type="term" value="F:electron transfer activity"/>
    <property type="evidence" value="ECO:0007669"/>
    <property type="project" value="InterPro"/>
</dbReference>
<dbReference type="InterPro" id="IPR016174">
    <property type="entry name" value="Di-haem_cyt_TM"/>
</dbReference>
<feature type="transmembrane region" description="Helical" evidence="7">
    <location>
        <begin position="171"/>
        <end position="193"/>
    </location>
</feature>
<dbReference type="EMBL" id="QOHR01000002">
    <property type="protein sequence ID" value="REC58408.1"/>
    <property type="molecule type" value="Genomic_DNA"/>
</dbReference>
<evidence type="ECO:0000256" key="2">
    <source>
        <dbReference type="ARBA" id="ARBA00022475"/>
    </source>
</evidence>
<gene>
    <name evidence="9" type="ORF">DRV84_02250</name>
</gene>
<keyword evidence="10" id="KW-1185">Reference proteome</keyword>
<evidence type="ECO:0000313" key="10">
    <source>
        <dbReference type="Proteomes" id="UP000257131"/>
    </source>
</evidence>
<evidence type="ECO:0000256" key="3">
    <source>
        <dbReference type="ARBA" id="ARBA00022692"/>
    </source>
</evidence>
<dbReference type="GO" id="GO:0020037">
    <property type="term" value="F:heme binding"/>
    <property type="evidence" value="ECO:0007669"/>
    <property type="project" value="TreeGrafter"/>
</dbReference>
<comment type="subcellular location">
    <subcellularLocation>
        <location evidence="1">Cell membrane</location>
        <topology evidence="1">Multi-pass membrane protein</topology>
    </subcellularLocation>
</comment>
<evidence type="ECO:0000256" key="7">
    <source>
        <dbReference type="SAM" id="Phobius"/>
    </source>
</evidence>
<dbReference type="RefSeq" id="WP_115978204.1">
    <property type="nucleotide sequence ID" value="NZ_QOHR01000002.1"/>
</dbReference>
<accession>A0A3D9BY46</accession>
<dbReference type="GO" id="GO:0022904">
    <property type="term" value="P:respiratory electron transport chain"/>
    <property type="evidence" value="ECO:0007669"/>
    <property type="project" value="InterPro"/>
</dbReference>
<feature type="domain" description="Cytochrome b561 bacterial/Ni-hydrogenase" evidence="8">
    <location>
        <begin position="30"/>
        <end position="205"/>
    </location>
</feature>